<name>A0A7W7B0X5_9SPHN</name>
<dbReference type="AlphaFoldDB" id="A0A7W7B0X5"/>
<dbReference type="Pfam" id="PF01636">
    <property type="entry name" value="APH"/>
    <property type="match status" value="1"/>
</dbReference>
<organism evidence="2 3">
    <name type="scientific">Sphingosinicella soli</name>
    <dbReference type="NCBI Taxonomy" id="333708"/>
    <lineage>
        <taxon>Bacteria</taxon>
        <taxon>Pseudomonadati</taxon>
        <taxon>Pseudomonadota</taxon>
        <taxon>Alphaproteobacteria</taxon>
        <taxon>Sphingomonadales</taxon>
        <taxon>Sphingosinicellaceae</taxon>
        <taxon>Sphingosinicella</taxon>
    </lineage>
</organism>
<comment type="caution">
    <text evidence="2">The sequence shown here is derived from an EMBL/GenBank/DDBJ whole genome shotgun (WGS) entry which is preliminary data.</text>
</comment>
<dbReference type="RefSeq" id="WP_184067729.1">
    <property type="nucleotide sequence ID" value="NZ_JACHNZ010000015.1"/>
</dbReference>
<protein>
    <recommendedName>
        <fullName evidence="1">CHK kinase-like domain-containing protein</fullName>
    </recommendedName>
</protein>
<dbReference type="Proteomes" id="UP000566324">
    <property type="component" value="Unassembled WGS sequence"/>
</dbReference>
<accession>A0A7W7B0X5</accession>
<dbReference type="InterPro" id="IPR002575">
    <property type="entry name" value="Aminoglycoside_PTrfase"/>
</dbReference>
<feature type="domain" description="CHK kinase-like" evidence="1">
    <location>
        <begin position="120"/>
        <end position="302"/>
    </location>
</feature>
<gene>
    <name evidence="2" type="ORF">GGQ98_001622</name>
</gene>
<proteinExistence type="predicted"/>
<dbReference type="PANTHER" id="PTHR23020:SF41">
    <property type="entry name" value="AMINOGLYCOSIDE PHOSPHOTRANSFERASE DOMAIN-CONTAINING PROTEIN"/>
    <property type="match status" value="1"/>
</dbReference>
<dbReference type="EMBL" id="JACHNZ010000015">
    <property type="protein sequence ID" value="MBB4632005.1"/>
    <property type="molecule type" value="Genomic_DNA"/>
</dbReference>
<evidence type="ECO:0000259" key="1">
    <source>
        <dbReference type="SMART" id="SM00587"/>
    </source>
</evidence>
<dbReference type="Gene3D" id="3.90.1200.10">
    <property type="match status" value="1"/>
</dbReference>
<reference evidence="2 3" key="1">
    <citation type="submission" date="2020-08" db="EMBL/GenBank/DDBJ databases">
        <title>Genomic Encyclopedia of Type Strains, Phase IV (KMG-IV): sequencing the most valuable type-strain genomes for metagenomic binning, comparative biology and taxonomic classification.</title>
        <authorList>
            <person name="Goeker M."/>
        </authorList>
    </citation>
    <scope>NUCLEOTIDE SEQUENCE [LARGE SCALE GENOMIC DNA]</scope>
    <source>
        <strain evidence="2 3">DSM 17328</strain>
    </source>
</reference>
<dbReference type="InterPro" id="IPR015897">
    <property type="entry name" value="CHK_kinase-like"/>
</dbReference>
<keyword evidence="3" id="KW-1185">Reference proteome</keyword>
<dbReference type="InterPro" id="IPR052961">
    <property type="entry name" value="Oxido-Kinase-like_Enzymes"/>
</dbReference>
<dbReference type="PANTHER" id="PTHR23020">
    <property type="entry name" value="UNCHARACTERIZED NUCLEAR HORMONE RECEPTOR-RELATED"/>
    <property type="match status" value="1"/>
</dbReference>
<dbReference type="InterPro" id="IPR011009">
    <property type="entry name" value="Kinase-like_dom_sf"/>
</dbReference>
<evidence type="ECO:0000313" key="3">
    <source>
        <dbReference type="Proteomes" id="UP000566324"/>
    </source>
</evidence>
<sequence length="371" mass="41570">MSELSVPGSAEELTVETLDGLIARDHPGTRVARFELSNIKRYGQEMVSSAGRANVRLEFAYNPENLPKEVLMKLAREDLLPAPLYENEVAFYRILRPELHLATPRSLGGAYDSATGNFALLLEDLGPRDPHFPNVLDHISVDRVEGLLDLFAELHAGYWDTPRWSGDLAVIQSHVDGHIFEFFEKIAPGFVAIEVENDSFKKEMVAALGTDVPEMWAGLRRVQRYQSTGPLTMLHGDAHLGNTYALGDGSVGLLDWQLAVRGNWAHDVHYLINTALPVDVRREHEVRLLKRYLAKLSAFGVASPPSWDTAWYDYRLALIWGFFIGWLITPRINYGPGINQENVLRMKSAMADHDTMSLVRELVGAPERVAS</sequence>
<dbReference type="SMART" id="SM00587">
    <property type="entry name" value="CHK"/>
    <property type="match status" value="1"/>
</dbReference>
<dbReference type="SUPFAM" id="SSF56112">
    <property type="entry name" value="Protein kinase-like (PK-like)"/>
    <property type="match status" value="1"/>
</dbReference>
<evidence type="ECO:0000313" key="2">
    <source>
        <dbReference type="EMBL" id="MBB4632005.1"/>
    </source>
</evidence>